<protein>
    <submittedName>
        <fullName evidence="1">Uncharacterized protein</fullName>
    </submittedName>
</protein>
<dbReference type="Proteomes" id="UP000326907">
    <property type="component" value="Unassembled WGS sequence"/>
</dbReference>
<proteinExistence type="predicted"/>
<dbReference type="AlphaFoldDB" id="A0A5N5ECW5"/>
<evidence type="ECO:0000313" key="1">
    <source>
        <dbReference type="EMBL" id="KAB2588456.1"/>
    </source>
</evidence>
<keyword evidence="2" id="KW-1185">Reference proteome</keyword>
<reference evidence="1 2" key="1">
    <citation type="submission" date="2019-09" db="EMBL/GenBank/DDBJ databases">
        <authorList>
            <person name="Liu P."/>
        </authorList>
    </citation>
    <scope>NUCLEOTIDE SEQUENCE [LARGE SCALE GENOMIC DNA]</scope>
    <source>
        <strain evidence="1 2">TRM68085</strain>
    </source>
</reference>
<comment type="caution">
    <text evidence="1">The sequence shown here is derived from an EMBL/GenBank/DDBJ whole genome shotgun (WGS) entry which is preliminary data.</text>
</comment>
<name>A0A5N5ECW5_9ACTN</name>
<evidence type="ECO:0000313" key="2">
    <source>
        <dbReference type="Proteomes" id="UP000326907"/>
    </source>
</evidence>
<accession>A0A5N5ECW5</accession>
<organism evidence="1 2">
    <name type="scientific">Streptomyces arboris</name>
    <dbReference type="NCBI Taxonomy" id="2600619"/>
    <lineage>
        <taxon>Bacteria</taxon>
        <taxon>Bacillati</taxon>
        <taxon>Actinomycetota</taxon>
        <taxon>Actinomycetes</taxon>
        <taxon>Kitasatosporales</taxon>
        <taxon>Streptomycetaceae</taxon>
        <taxon>Streptomyces</taxon>
    </lineage>
</organism>
<gene>
    <name evidence="1" type="ORF">F5983_32285</name>
</gene>
<dbReference type="EMBL" id="VYUA01000049">
    <property type="protein sequence ID" value="KAB2588456.1"/>
    <property type="molecule type" value="Genomic_DNA"/>
</dbReference>
<sequence length="144" mass="15708">MLQCTAVTRIPLSDVLAALVTMDGEPDASADTLASDHYVLCELGEHDPLAEHAALLGAADAPDRPALWFFWTGTDMDRTHSIWTRPWCPAVLRNLGTDSVLKCSFFNRHATGHSWDVTDPLGDLIAGPLSTDDASDEPRERPQP</sequence>